<name>A0A6L5JSD8_RHOTE</name>
<dbReference type="AlphaFoldDB" id="A0A6L5JSD8"/>
<organism evidence="1 2">
    <name type="scientific">Rhodocyclus tenuis</name>
    <name type="common">Rhodospirillum tenue</name>
    <dbReference type="NCBI Taxonomy" id="1066"/>
    <lineage>
        <taxon>Bacteria</taxon>
        <taxon>Pseudomonadati</taxon>
        <taxon>Pseudomonadota</taxon>
        <taxon>Betaproteobacteria</taxon>
        <taxon>Rhodocyclales</taxon>
        <taxon>Rhodocyclaceae</taxon>
        <taxon>Rhodocyclus</taxon>
    </lineage>
</organism>
<dbReference type="Proteomes" id="UP000480275">
    <property type="component" value="Unassembled WGS sequence"/>
</dbReference>
<gene>
    <name evidence="1" type="ORF">GHK24_00605</name>
</gene>
<reference evidence="1 2" key="1">
    <citation type="submission" date="2019-10" db="EMBL/GenBank/DDBJ databases">
        <title>Whole-genome sequence of the purple nonsulfur photosynthetic bacterium Rhodocyclus tenuis.</title>
        <authorList>
            <person name="Kyndt J.A."/>
            <person name="Meyer T.E."/>
        </authorList>
    </citation>
    <scope>NUCLEOTIDE SEQUENCE [LARGE SCALE GENOMIC DNA]</scope>
    <source>
        <strain evidence="1 2">DSM 110</strain>
    </source>
</reference>
<protein>
    <submittedName>
        <fullName evidence="1">Uncharacterized protein</fullName>
    </submittedName>
</protein>
<accession>A0A6L5JSD8</accession>
<proteinExistence type="predicted"/>
<comment type="caution">
    <text evidence="1">The sequence shown here is derived from an EMBL/GenBank/DDBJ whole genome shotgun (WGS) entry which is preliminary data.</text>
</comment>
<evidence type="ECO:0000313" key="1">
    <source>
        <dbReference type="EMBL" id="MQY50285.1"/>
    </source>
</evidence>
<dbReference type="EMBL" id="WIXJ01000001">
    <property type="protein sequence ID" value="MQY50285.1"/>
    <property type="molecule type" value="Genomic_DNA"/>
</dbReference>
<evidence type="ECO:0000313" key="2">
    <source>
        <dbReference type="Proteomes" id="UP000480275"/>
    </source>
</evidence>
<sequence>MSSKLRDFYAENSRMVTLILLVVVFSALTYGIYQTIEVIINQPNSALKAAPVAASSEGVATTPPPASDAR</sequence>